<proteinExistence type="predicted"/>
<evidence type="ECO:0000313" key="2">
    <source>
        <dbReference type="Proteomes" id="UP000831701"/>
    </source>
</evidence>
<reference evidence="1" key="1">
    <citation type="submission" date="2022-04" db="EMBL/GenBank/DDBJ databases">
        <title>Jade perch genome.</title>
        <authorList>
            <person name="Chao B."/>
        </authorList>
    </citation>
    <scope>NUCLEOTIDE SEQUENCE</scope>
    <source>
        <strain evidence="1">CB-2022</strain>
    </source>
</reference>
<accession>A0ACB8VNV3</accession>
<gene>
    <name evidence="1" type="ORF">L3Q82_015459</name>
</gene>
<dbReference type="Proteomes" id="UP000831701">
    <property type="component" value="Chromosome 19"/>
</dbReference>
<dbReference type="EMBL" id="CM041549">
    <property type="protein sequence ID" value="KAI3357156.1"/>
    <property type="molecule type" value="Genomic_DNA"/>
</dbReference>
<organism evidence="1 2">
    <name type="scientific">Scortum barcoo</name>
    <name type="common">barcoo grunter</name>
    <dbReference type="NCBI Taxonomy" id="214431"/>
    <lineage>
        <taxon>Eukaryota</taxon>
        <taxon>Metazoa</taxon>
        <taxon>Chordata</taxon>
        <taxon>Craniata</taxon>
        <taxon>Vertebrata</taxon>
        <taxon>Euteleostomi</taxon>
        <taxon>Actinopterygii</taxon>
        <taxon>Neopterygii</taxon>
        <taxon>Teleostei</taxon>
        <taxon>Neoteleostei</taxon>
        <taxon>Acanthomorphata</taxon>
        <taxon>Eupercaria</taxon>
        <taxon>Centrarchiformes</taxon>
        <taxon>Terapontoidei</taxon>
        <taxon>Terapontidae</taxon>
        <taxon>Scortum</taxon>
    </lineage>
</organism>
<name>A0ACB8VNV3_9TELE</name>
<protein>
    <submittedName>
        <fullName evidence="1">Uncharacterized protein</fullName>
    </submittedName>
</protein>
<sequence>MIKWFLDGLLPHISTATKKSFVAYEDARLTELIRCAKNAERQITAEKKKKSDNREKQAHAAHLLMIKTFTNLAENERQARNRRGAGFNRRGRNHGKGGRGRQGRGHSWLFSRSLLQLRDVSGPRVVPPTEILCGGGPCGNPCLPSHFFPHYAKLTHGSDHVSKGGMLAMISTHWFTKGFSAYAQKYCQACMVCAKATHNAGRPVRVTQQAAHPPPTRPFEHLMMDFVEVTPSEGKKQCVVIVDMWSKWVEAFPATKQTASVVAKALLQEIIPRWGIPTKLSSDNGTHFVNQAIQEVGAYLGIDLKNHCAYHPASGGAVERENGTLKAKLAKTCEDTGLPWTKALPIVLMYMRMRRRARTGLSPYEVLLAAPPPHIGAEHPREPPPSTAVCENAMLTYCINLSRTLSSIRQQVAAALHPPASKPLHSLHPGDFVVVKDFRRKHWQAKHWHGPFQILLTTHTAVKVAERATWIHASHYKRVPAPAESPST</sequence>
<keyword evidence="2" id="KW-1185">Reference proteome</keyword>
<comment type="caution">
    <text evidence="1">The sequence shown here is derived from an EMBL/GenBank/DDBJ whole genome shotgun (WGS) entry which is preliminary data.</text>
</comment>
<evidence type="ECO:0000313" key="1">
    <source>
        <dbReference type="EMBL" id="KAI3357156.1"/>
    </source>
</evidence>